<organism evidence="1 2">
    <name type="scientific">Malaciobacter marinus</name>
    <dbReference type="NCBI Taxonomy" id="505249"/>
    <lineage>
        <taxon>Bacteria</taxon>
        <taxon>Pseudomonadati</taxon>
        <taxon>Campylobacterota</taxon>
        <taxon>Epsilonproteobacteria</taxon>
        <taxon>Campylobacterales</taxon>
        <taxon>Arcobacteraceae</taxon>
        <taxon>Malaciobacter</taxon>
    </lineage>
</organism>
<reference evidence="1 2" key="1">
    <citation type="submission" date="2018-02" db="EMBL/GenBank/DDBJ databases">
        <title>Subsurface microbial communities from deep shales in Ohio and West Virginia, USA.</title>
        <authorList>
            <person name="Wrighton K."/>
        </authorList>
    </citation>
    <scope>NUCLEOTIDE SEQUENCE [LARGE SCALE GENOMIC DNA]</scope>
    <source>
        <strain evidence="1 2">MARC-MIP3H16</strain>
    </source>
</reference>
<evidence type="ECO:0000313" key="1">
    <source>
        <dbReference type="EMBL" id="PPK57876.1"/>
    </source>
</evidence>
<proteinExistence type="predicted"/>
<evidence type="ECO:0000313" key="2">
    <source>
        <dbReference type="Proteomes" id="UP000239861"/>
    </source>
</evidence>
<gene>
    <name evidence="1" type="ORF">B0F89_1431</name>
</gene>
<protein>
    <recommendedName>
        <fullName evidence="3">Lipoprotein</fullName>
    </recommendedName>
</protein>
<accession>A0AB36ZRN9</accession>
<dbReference type="EMBL" id="PTIW01000043">
    <property type="protein sequence ID" value="PPK57876.1"/>
    <property type="molecule type" value="Genomic_DNA"/>
</dbReference>
<dbReference type="PROSITE" id="PS51257">
    <property type="entry name" value="PROKAR_LIPOPROTEIN"/>
    <property type="match status" value="1"/>
</dbReference>
<dbReference type="AlphaFoldDB" id="A0AB36ZRN9"/>
<dbReference type="RefSeq" id="WP_104412846.1">
    <property type="nucleotide sequence ID" value="NZ_PTIW01000043.1"/>
</dbReference>
<evidence type="ECO:0008006" key="3">
    <source>
        <dbReference type="Google" id="ProtNLM"/>
    </source>
</evidence>
<sequence>MFSKLIKLFIGLGVFLLVGCSSNNKNLEKNKDLFVEENSELEVSEPFIIKEQQIILKKSKFIKKNGSFKKIDLGSL</sequence>
<comment type="caution">
    <text evidence="1">The sequence shown here is derived from an EMBL/GenBank/DDBJ whole genome shotgun (WGS) entry which is preliminary data.</text>
</comment>
<name>A0AB36ZRN9_9BACT</name>
<dbReference type="Proteomes" id="UP000239861">
    <property type="component" value="Unassembled WGS sequence"/>
</dbReference>